<evidence type="ECO:0000313" key="3">
    <source>
        <dbReference type="Proteomes" id="UP001201449"/>
    </source>
</evidence>
<reference evidence="2 3" key="1">
    <citation type="submission" date="2022-01" db="EMBL/GenBank/DDBJ databases">
        <title>Mariniradius saccharolyticus sp. nov., isolated from sediment of a river.</title>
        <authorList>
            <person name="Liu H."/>
        </authorList>
    </citation>
    <scope>NUCLEOTIDE SEQUENCE [LARGE SCALE GENOMIC DNA]</scope>
    <source>
        <strain evidence="2 3">RY-2</strain>
    </source>
</reference>
<gene>
    <name evidence="2" type="ORF">L0U89_08505</name>
</gene>
<dbReference type="Pfam" id="PF10543">
    <property type="entry name" value="ORF6N"/>
    <property type="match status" value="1"/>
</dbReference>
<comment type="caution">
    <text evidence="2">The sequence shown here is derived from an EMBL/GenBank/DDBJ whole genome shotgun (WGS) entry which is preliminary data.</text>
</comment>
<dbReference type="Proteomes" id="UP001201449">
    <property type="component" value="Unassembled WGS sequence"/>
</dbReference>
<dbReference type="InterPro" id="IPR018873">
    <property type="entry name" value="KilA-N_DNA-bd_domain"/>
</dbReference>
<dbReference type="EMBL" id="JAKEVZ010000005">
    <property type="protein sequence ID" value="MCF1751109.1"/>
    <property type="molecule type" value="Genomic_DNA"/>
</dbReference>
<keyword evidence="3" id="KW-1185">Reference proteome</keyword>
<feature type="domain" description="KilA-N DNA-binding" evidence="1">
    <location>
        <begin position="1"/>
        <end position="57"/>
    </location>
</feature>
<protein>
    <submittedName>
        <fullName evidence="2">ORF6N domain-containing protein</fullName>
    </submittedName>
</protein>
<proteinExistence type="predicted"/>
<evidence type="ECO:0000259" key="1">
    <source>
        <dbReference type="Pfam" id="PF10543"/>
    </source>
</evidence>
<evidence type="ECO:0000313" key="2">
    <source>
        <dbReference type="EMBL" id="MCF1751109.1"/>
    </source>
</evidence>
<name>A0ABS9BTP3_9BACT</name>
<organism evidence="2 3">
    <name type="scientific">Mariniradius sediminis</name>
    <dbReference type="NCBI Taxonomy" id="2909237"/>
    <lineage>
        <taxon>Bacteria</taxon>
        <taxon>Pseudomonadati</taxon>
        <taxon>Bacteroidota</taxon>
        <taxon>Cytophagia</taxon>
        <taxon>Cytophagales</taxon>
        <taxon>Cyclobacteriaceae</taxon>
        <taxon>Mariniradius</taxon>
    </lineage>
</organism>
<accession>A0ABS9BTP3</accession>
<sequence>MIDSDLAGLYQIETKVLNQAVKRNISRFPESFRFQLNKNELSELLANCDRFGHLGSQHRIQNSRSQIVTSICGENSLTKLCHD</sequence>